<dbReference type="Pfam" id="PF25210">
    <property type="entry name" value="Kelch_FKB95"/>
    <property type="match status" value="1"/>
</dbReference>
<proteinExistence type="predicted"/>
<dbReference type="SMART" id="SM00612">
    <property type="entry name" value="Kelch"/>
    <property type="match status" value="2"/>
</dbReference>
<evidence type="ECO:0000313" key="2">
    <source>
        <dbReference type="Proteomes" id="UP000694864"/>
    </source>
</evidence>
<evidence type="ECO:0000313" key="3">
    <source>
        <dbReference type="RefSeq" id="XP_010445060.1"/>
    </source>
</evidence>
<dbReference type="InterPro" id="IPR057499">
    <property type="entry name" value="Kelch_FKB95"/>
</dbReference>
<dbReference type="PANTHER" id="PTHR24414:SF172">
    <property type="entry name" value="F-BOX DOMAIN-CONTAINING PROTEIN"/>
    <property type="match status" value="1"/>
</dbReference>
<reference evidence="2" key="1">
    <citation type="journal article" date="2014" name="Nat. Commun.">
        <title>The emerging biofuel crop Camelina sativa retains a highly undifferentiated hexaploid genome structure.</title>
        <authorList>
            <person name="Kagale S."/>
            <person name="Koh C."/>
            <person name="Nixon J."/>
            <person name="Bollina V."/>
            <person name="Clarke W.E."/>
            <person name="Tuteja R."/>
            <person name="Spillane C."/>
            <person name="Robinson S.J."/>
            <person name="Links M.G."/>
            <person name="Clarke C."/>
            <person name="Higgins E.E."/>
            <person name="Huebert T."/>
            <person name="Sharpe A.G."/>
            <person name="Parkin I.A."/>
        </authorList>
    </citation>
    <scope>NUCLEOTIDE SEQUENCE [LARGE SCALE GENOMIC DNA]</scope>
    <source>
        <strain evidence="2">cv. DH55</strain>
    </source>
</reference>
<organism evidence="2 3">
    <name type="scientific">Camelina sativa</name>
    <name type="common">False flax</name>
    <name type="synonym">Myagrum sativum</name>
    <dbReference type="NCBI Taxonomy" id="90675"/>
    <lineage>
        <taxon>Eukaryota</taxon>
        <taxon>Viridiplantae</taxon>
        <taxon>Streptophyta</taxon>
        <taxon>Embryophyta</taxon>
        <taxon>Tracheophyta</taxon>
        <taxon>Spermatophyta</taxon>
        <taxon>Magnoliopsida</taxon>
        <taxon>eudicotyledons</taxon>
        <taxon>Gunneridae</taxon>
        <taxon>Pentapetalae</taxon>
        <taxon>rosids</taxon>
        <taxon>malvids</taxon>
        <taxon>Brassicales</taxon>
        <taxon>Brassicaceae</taxon>
        <taxon>Camelineae</taxon>
        <taxon>Camelina</taxon>
    </lineage>
</organism>
<sequence>MGFSSDEYWYVCLSIPPFTTPRWFILRRTRGDVDANKSVNRRLRPIPSYPYQPPESSSFVVLGYGIYVIGGILHGNPTSDVLLLDCLSHSWRPIRSMRVARASPAANVVDGKIYVFGGCQEIDSSNWAEVFDTKTQTWDTLPLPEDPEIRRNTSTIDKSVVMEDKVYAVDEDDQTIYYLPREGIWRRGNRDSKRGNRRDWCAVGGLLYCTGTRGSLIWCEPDELDWKKVMGLDVYHWCKFGLNGKLCVENVNTAWKLYWTDFGFSRVTSNSRGNIVVFWKVYLPRIEERRYPSRHHKFLITGTKRLELWCAEISLKRNPEGEVWGTIEWADLVSKLNPHSYNVKVLCSVSLNV</sequence>
<accession>A0ABM0URL3</accession>
<dbReference type="Gene3D" id="2.120.10.80">
    <property type="entry name" value="Kelch-type beta propeller"/>
    <property type="match status" value="1"/>
</dbReference>
<dbReference type="InterPro" id="IPR015915">
    <property type="entry name" value="Kelch-typ_b-propeller"/>
</dbReference>
<dbReference type="SUPFAM" id="SSF117281">
    <property type="entry name" value="Kelch motif"/>
    <property type="match status" value="1"/>
</dbReference>
<dbReference type="InterPro" id="IPR006652">
    <property type="entry name" value="Kelch_1"/>
</dbReference>
<evidence type="ECO:0000259" key="1">
    <source>
        <dbReference type="Pfam" id="PF25210"/>
    </source>
</evidence>
<dbReference type="RefSeq" id="XP_010445060.1">
    <property type="nucleotide sequence ID" value="XM_010446758.1"/>
</dbReference>
<keyword evidence="2" id="KW-1185">Reference proteome</keyword>
<dbReference type="PANTHER" id="PTHR24414">
    <property type="entry name" value="F-BOX/KELCH-REPEAT PROTEIN SKIP4"/>
    <property type="match status" value="1"/>
</dbReference>
<feature type="domain" description="FKB95-like N-terminal Kelch" evidence="1">
    <location>
        <begin position="23"/>
        <end position="333"/>
    </location>
</feature>
<reference evidence="3" key="2">
    <citation type="submission" date="2025-08" db="UniProtKB">
        <authorList>
            <consortium name="RefSeq"/>
        </authorList>
    </citation>
    <scope>IDENTIFICATION</scope>
    <source>
        <tissue evidence="3">Leaf</tissue>
    </source>
</reference>
<dbReference type="GeneID" id="104727673"/>
<gene>
    <name evidence="3" type="primary">LOC104727673</name>
</gene>
<dbReference type="Proteomes" id="UP000694864">
    <property type="component" value="Chromosome 11"/>
</dbReference>
<dbReference type="InterPro" id="IPR050354">
    <property type="entry name" value="F-box/kelch-repeat_ARATH"/>
</dbReference>
<name>A0ABM0URL3_CAMSA</name>
<protein>
    <submittedName>
        <fullName evidence="3">F-box/kelch-repeat protein At3g24610</fullName>
    </submittedName>
</protein>